<protein>
    <recommendedName>
        <fullName evidence="3">glutaminase</fullName>
        <ecNumber evidence="3">3.5.1.2</ecNumber>
    </recommendedName>
</protein>
<dbReference type="GO" id="GO:0006543">
    <property type="term" value="P:L-glutamine catabolic process"/>
    <property type="evidence" value="ECO:0007669"/>
    <property type="project" value="TreeGrafter"/>
</dbReference>
<dbReference type="EMBL" id="VSSQ01081028">
    <property type="protein sequence ID" value="MPN30054.1"/>
    <property type="molecule type" value="Genomic_DNA"/>
</dbReference>
<dbReference type="GO" id="GO:0004359">
    <property type="term" value="F:glutaminase activity"/>
    <property type="evidence" value="ECO:0007669"/>
    <property type="project" value="UniProtKB-EC"/>
</dbReference>
<dbReference type="PANTHER" id="PTHR12544">
    <property type="entry name" value="GLUTAMINASE"/>
    <property type="match status" value="1"/>
</dbReference>
<sequence length="75" mass="7757">MVTCGMYDSSGEFAIKVGMPAKSGVGGGILALVQGKAGLGVYSPALDEKGNSLCGIKTLEYLSQALDLHYFKGNQ</sequence>
<dbReference type="InterPro" id="IPR012338">
    <property type="entry name" value="Beta-lactam/transpept-like"/>
</dbReference>
<evidence type="ECO:0000313" key="6">
    <source>
        <dbReference type="EMBL" id="MPN30054.1"/>
    </source>
</evidence>
<accession>A0A645H159</accession>
<keyword evidence="4 6" id="KW-0378">Hydrolase</keyword>
<dbReference type="Gene3D" id="3.40.710.10">
    <property type="entry name" value="DD-peptidase/beta-lactamase superfamily"/>
    <property type="match status" value="1"/>
</dbReference>
<proteinExistence type="inferred from homology"/>
<gene>
    <name evidence="6" type="primary">glsA_6</name>
    <name evidence="6" type="ORF">SDC9_177511</name>
</gene>
<comment type="similarity">
    <text evidence="1">Belongs to the glutaminase family.</text>
</comment>
<evidence type="ECO:0000256" key="1">
    <source>
        <dbReference type="ARBA" id="ARBA00011076"/>
    </source>
</evidence>
<organism evidence="6">
    <name type="scientific">bioreactor metagenome</name>
    <dbReference type="NCBI Taxonomy" id="1076179"/>
    <lineage>
        <taxon>unclassified sequences</taxon>
        <taxon>metagenomes</taxon>
        <taxon>ecological metagenomes</taxon>
    </lineage>
</organism>
<dbReference type="EC" id="3.5.1.2" evidence="3"/>
<comment type="catalytic activity">
    <reaction evidence="5">
        <text>L-glutamine + H2O = L-glutamate + NH4(+)</text>
        <dbReference type="Rhea" id="RHEA:15889"/>
        <dbReference type="ChEBI" id="CHEBI:15377"/>
        <dbReference type="ChEBI" id="CHEBI:28938"/>
        <dbReference type="ChEBI" id="CHEBI:29985"/>
        <dbReference type="ChEBI" id="CHEBI:58359"/>
        <dbReference type="EC" id="3.5.1.2"/>
    </reaction>
</comment>
<evidence type="ECO:0000256" key="5">
    <source>
        <dbReference type="ARBA" id="ARBA00049534"/>
    </source>
</evidence>
<dbReference type="PANTHER" id="PTHR12544:SF29">
    <property type="entry name" value="GLUTAMINASE"/>
    <property type="match status" value="1"/>
</dbReference>
<dbReference type="AlphaFoldDB" id="A0A645H159"/>
<name>A0A645H159_9ZZZZ</name>
<comment type="caution">
    <text evidence="6">The sequence shown here is derived from an EMBL/GenBank/DDBJ whole genome shotgun (WGS) entry which is preliminary data.</text>
</comment>
<evidence type="ECO:0000256" key="3">
    <source>
        <dbReference type="ARBA" id="ARBA00012918"/>
    </source>
</evidence>
<reference evidence="6" key="1">
    <citation type="submission" date="2019-08" db="EMBL/GenBank/DDBJ databases">
        <authorList>
            <person name="Kucharzyk K."/>
            <person name="Murdoch R.W."/>
            <person name="Higgins S."/>
            <person name="Loffler F."/>
        </authorList>
    </citation>
    <scope>NUCLEOTIDE SEQUENCE</scope>
</reference>
<evidence type="ECO:0000256" key="2">
    <source>
        <dbReference type="ARBA" id="ARBA00011881"/>
    </source>
</evidence>
<dbReference type="InterPro" id="IPR015868">
    <property type="entry name" value="Glutaminase"/>
</dbReference>
<dbReference type="GO" id="GO:0006537">
    <property type="term" value="P:glutamate biosynthetic process"/>
    <property type="evidence" value="ECO:0007669"/>
    <property type="project" value="TreeGrafter"/>
</dbReference>
<comment type="subunit">
    <text evidence="2">Homotetramer.</text>
</comment>
<dbReference type="Pfam" id="PF04960">
    <property type="entry name" value="Glutaminase"/>
    <property type="match status" value="1"/>
</dbReference>
<dbReference type="SUPFAM" id="SSF56601">
    <property type="entry name" value="beta-lactamase/transpeptidase-like"/>
    <property type="match status" value="1"/>
</dbReference>
<evidence type="ECO:0000256" key="4">
    <source>
        <dbReference type="ARBA" id="ARBA00022801"/>
    </source>
</evidence>